<proteinExistence type="inferred from homology"/>
<reference evidence="3 4" key="1">
    <citation type="journal article" date="2012" name="J. Bacteriol.">
        <title>Complete genome sequence of Pelagibacterium halotolerans B2T.</title>
        <authorList>
            <person name="Huo Y.Y."/>
            <person name="Cheng H."/>
            <person name="Han X.F."/>
            <person name="Jiang X.W."/>
            <person name="Sun C."/>
            <person name="Zhang X.Q."/>
            <person name="Zhu X.F."/>
            <person name="Liu Y.F."/>
            <person name="Li P.F."/>
            <person name="Ni P.X."/>
            <person name="Wu M."/>
        </authorList>
    </citation>
    <scope>NUCLEOTIDE SEQUENCE [LARGE SCALE GENOMIC DNA]</scope>
    <source>
        <strain evidence="4">DSM 22347 / JCM 15775 / CGMCC 1.7692 / B2</strain>
    </source>
</reference>
<dbReference type="EMBL" id="CP003075">
    <property type="protein sequence ID" value="AEQ51322.1"/>
    <property type="molecule type" value="Genomic_DNA"/>
</dbReference>
<evidence type="ECO:0000313" key="3">
    <source>
        <dbReference type="EMBL" id="AEQ51322.1"/>
    </source>
</evidence>
<evidence type="ECO:0000313" key="4">
    <source>
        <dbReference type="Proteomes" id="UP000008850"/>
    </source>
</evidence>
<comment type="similarity">
    <text evidence="1">Belongs to the AHA1 family.</text>
</comment>
<dbReference type="Pfam" id="PF08327">
    <property type="entry name" value="AHSA1"/>
    <property type="match status" value="1"/>
</dbReference>
<dbReference type="Proteomes" id="UP000008850">
    <property type="component" value="Chromosome"/>
</dbReference>
<evidence type="ECO:0000256" key="1">
    <source>
        <dbReference type="ARBA" id="ARBA00006817"/>
    </source>
</evidence>
<gene>
    <name evidence="3" type="ordered locus">KKY_1298</name>
</gene>
<dbReference type="AlphaFoldDB" id="G4R844"/>
<dbReference type="InterPro" id="IPR023393">
    <property type="entry name" value="START-like_dom_sf"/>
</dbReference>
<dbReference type="CDD" id="cd07814">
    <property type="entry name" value="SRPBCC_CalC_Aha1-like"/>
    <property type="match status" value="1"/>
</dbReference>
<dbReference type="eggNOG" id="COG3832">
    <property type="taxonomic scope" value="Bacteria"/>
</dbReference>
<feature type="domain" description="Activator of Hsp90 ATPase homologue 1/2-like C-terminal" evidence="2">
    <location>
        <begin position="16"/>
        <end position="144"/>
    </location>
</feature>
<accession>G4R844</accession>
<keyword evidence="4" id="KW-1185">Reference proteome</keyword>
<dbReference type="RefSeq" id="WP_014130471.1">
    <property type="nucleotide sequence ID" value="NC_016078.1"/>
</dbReference>
<dbReference type="STRING" id="1082931.KKY_1298"/>
<evidence type="ECO:0000259" key="2">
    <source>
        <dbReference type="Pfam" id="PF08327"/>
    </source>
</evidence>
<dbReference type="InterPro" id="IPR013538">
    <property type="entry name" value="ASHA1/2-like_C"/>
</dbReference>
<dbReference type="HOGENOM" id="CLU_108923_6_3_5"/>
<dbReference type="SUPFAM" id="SSF55961">
    <property type="entry name" value="Bet v1-like"/>
    <property type="match status" value="1"/>
</dbReference>
<name>G4R844_PELHB</name>
<dbReference type="KEGG" id="phl:KKY_1298"/>
<sequence length="144" mass="16075">MSDQGEHSITLSRTIDAPADELFAAWTDPALLEQWQAEQVEFEPFEGGKFRFETTDADEPGVSHVISGTIASYEQDCKLVELWHMEGEGSEHDSTLIVTFAPVDQARTEITIVEIAEAHADAESRIFSIEAWHEALNELAELLE</sequence>
<organism evidence="3 4">
    <name type="scientific">Pelagibacterium halotolerans (strain DSM 22347 / JCM 15775 / CGMCC 1.7692 / B2)</name>
    <dbReference type="NCBI Taxonomy" id="1082931"/>
    <lineage>
        <taxon>Bacteria</taxon>
        <taxon>Pseudomonadati</taxon>
        <taxon>Pseudomonadota</taxon>
        <taxon>Alphaproteobacteria</taxon>
        <taxon>Hyphomicrobiales</taxon>
        <taxon>Devosiaceae</taxon>
        <taxon>Pelagibacterium</taxon>
    </lineage>
</organism>
<dbReference type="Gene3D" id="3.30.530.20">
    <property type="match status" value="1"/>
</dbReference>
<protein>
    <recommendedName>
        <fullName evidence="2">Activator of Hsp90 ATPase homologue 1/2-like C-terminal domain-containing protein</fullName>
    </recommendedName>
</protein>